<gene>
    <name evidence="2" type="ORF">EFK50_14625</name>
</gene>
<dbReference type="AlphaFoldDB" id="A0A3N0CIX0"/>
<dbReference type="RefSeq" id="WP_123228248.1">
    <property type="nucleotide sequence ID" value="NZ_RJSE01000007.1"/>
</dbReference>
<keyword evidence="2" id="KW-0808">Transferase</keyword>
<dbReference type="PANTHER" id="PTHR43441">
    <property type="entry name" value="RIBOSOMAL-PROTEIN-SERINE ACETYLTRANSFERASE"/>
    <property type="match status" value="1"/>
</dbReference>
<reference evidence="2 3" key="1">
    <citation type="submission" date="2018-11" db="EMBL/GenBank/DDBJ databases">
        <authorList>
            <person name="Li F."/>
        </authorList>
    </citation>
    <scope>NUCLEOTIDE SEQUENCE [LARGE SCALE GENOMIC DNA]</scope>
    <source>
        <strain evidence="2 3">Gsoil 097</strain>
    </source>
</reference>
<dbReference type="Proteomes" id="UP000267128">
    <property type="component" value="Unassembled WGS sequence"/>
</dbReference>
<sequence>MAVPTLTDGVVTLRAHHEDDVPGVLEQSVDPLSRQWTRVPIPYELEDARRFVRQAMPDGWASDQEWGFAVEAVGPAGVPAYAGTVSLRNNGPGRAEIAYGAHPRARGTGAVDRALRLLLDWGFAERGLGTVIWWAQVGNWASRKAAWRLGFSCDGVVRGWHDHRDGLVDSWVGTLRAEDPRTPRQDWWVAPTIRGERVVLRQLRETDTGRLVEAYSDPVSTYWFSRVPMPFTDADAAAFLLSRGELLATASAMPWAVADPATDELLGMVSVKDLDQLAGPEIGYWTHPAARGRGVAAEAVRLAVRHSFIDAEDGGLGLTKLRLVAAVDNTASRKVAVANRFREAGIERAGTPCRDGAHDAVVYDLLASDLRG</sequence>
<dbReference type="OrthoDB" id="9795188at2"/>
<feature type="domain" description="N-acetyltransferase" evidence="1">
    <location>
        <begin position="198"/>
        <end position="368"/>
    </location>
</feature>
<dbReference type="GO" id="GO:0005737">
    <property type="term" value="C:cytoplasm"/>
    <property type="evidence" value="ECO:0007669"/>
    <property type="project" value="TreeGrafter"/>
</dbReference>
<evidence type="ECO:0000313" key="2">
    <source>
        <dbReference type="EMBL" id="RNL62956.1"/>
    </source>
</evidence>
<dbReference type="InterPro" id="IPR051908">
    <property type="entry name" value="Ribosomal_N-acetyltransferase"/>
</dbReference>
<comment type="caution">
    <text evidence="2">The sequence shown here is derived from an EMBL/GenBank/DDBJ whole genome shotgun (WGS) entry which is preliminary data.</text>
</comment>
<dbReference type="PROSITE" id="PS51186">
    <property type="entry name" value="GNAT"/>
    <property type="match status" value="2"/>
</dbReference>
<feature type="domain" description="N-acetyltransferase" evidence="1">
    <location>
        <begin position="11"/>
        <end position="178"/>
    </location>
</feature>
<protein>
    <submittedName>
        <fullName evidence="2">N-acetyltransferase</fullName>
    </submittedName>
</protein>
<keyword evidence="3" id="KW-1185">Reference proteome</keyword>
<dbReference type="GO" id="GO:1990189">
    <property type="term" value="F:protein N-terminal-serine acetyltransferase activity"/>
    <property type="evidence" value="ECO:0007669"/>
    <property type="project" value="TreeGrafter"/>
</dbReference>
<name>A0A3N0CIX0_9ACTN</name>
<accession>A0A3N0CIX0</accession>
<dbReference type="Pfam" id="PF13302">
    <property type="entry name" value="Acetyltransf_3"/>
    <property type="match status" value="2"/>
</dbReference>
<evidence type="ECO:0000259" key="1">
    <source>
        <dbReference type="PROSITE" id="PS51186"/>
    </source>
</evidence>
<dbReference type="Gene3D" id="3.40.630.30">
    <property type="match status" value="2"/>
</dbReference>
<dbReference type="SUPFAM" id="SSF55729">
    <property type="entry name" value="Acyl-CoA N-acyltransferases (Nat)"/>
    <property type="match status" value="2"/>
</dbReference>
<dbReference type="InterPro" id="IPR016181">
    <property type="entry name" value="Acyl_CoA_acyltransferase"/>
</dbReference>
<evidence type="ECO:0000313" key="3">
    <source>
        <dbReference type="Proteomes" id="UP000267128"/>
    </source>
</evidence>
<dbReference type="GO" id="GO:0008999">
    <property type="term" value="F:protein-N-terminal-alanine acetyltransferase activity"/>
    <property type="evidence" value="ECO:0007669"/>
    <property type="project" value="TreeGrafter"/>
</dbReference>
<proteinExistence type="predicted"/>
<organism evidence="2 3">
    <name type="scientific">Nocardioides marmoriginsengisoli</name>
    <dbReference type="NCBI Taxonomy" id="661483"/>
    <lineage>
        <taxon>Bacteria</taxon>
        <taxon>Bacillati</taxon>
        <taxon>Actinomycetota</taxon>
        <taxon>Actinomycetes</taxon>
        <taxon>Propionibacteriales</taxon>
        <taxon>Nocardioidaceae</taxon>
        <taxon>Nocardioides</taxon>
    </lineage>
</organism>
<dbReference type="InterPro" id="IPR000182">
    <property type="entry name" value="GNAT_dom"/>
</dbReference>
<dbReference type="EMBL" id="RJSE01000007">
    <property type="protein sequence ID" value="RNL62956.1"/>
    <property type="molecule type" value="Genomic_DNA"/>
</dbReference>
<dbReference type="PANTHER" id="PTHR43441:SF10">
    <property type="entry name" value="ACETYLTRANSFERASE"/>
    <property type="match status" value="1"/>
</dbReference>